<sequence length="322" mass="34062">MVWAGEHLRAGTAADRSVTNPTRVTTSREHTRAMPSSNSASKSAKAVRAAGKTSSRKRGGGKGQLPTKRPIPWLAIGAAAVIIALVGALAYSLVPKYREQAELERYTPSAEQQDPAEQIPGIVEVDYSGATGKHVSASERVAYDRTPAFGGSHDQEWADCTGAVYDRPIRTENAVHSLEHGAVWIAYNPDKIDNAGLDTLKGKVEGKQYTMMSPYPGLDTAVSLQAWGHQLKVDSPDDKRINQFITALRQNPYTHPEVGGSCSNPPFGENPNPFDPTPPGPDAKPVDGSGIAADVSEFGGMVPGVPGIPGVPSAPVPGQPTQ</sequence>
<feature type="region of interest" description="Disordered" evidence="1">
    <location>
        <begin position="255"/>
        <end position="322"/>
    </location>
</feature>
<gene>
    <name evidence="3" type="ordered locus">NFA_10460</name>
</gene>
<proteinExistence type="predicted"/>
<reference evidence="3 4" key="1">
    <citation type="journal article" date="2004" name="Proc. Natl. Acad. Sci. U.S.A.">
        <title>The complete genomic sequence of Nocardia farcinica IFM 10152.</title>
        <authorList>
            <person name="Ishikawa J."/>
            <person name="Yamashita A."/>
            <person name="Mikami Y."/>
            <person name="Hoshino Y."/>
            <person name="Kurita H."/>
            <person name="Hotta K."/>
            <person name="Shiba T."/>
            <person name="Hattori M."/>
        </authorList>
    </citation>
    <scope>NUCLEOTIDE SEQUENCE [LARGE SCALE GENOMIC DNA]</scope>
    <source>
        <strain evidence="3 4">IFM 10152</strain>
    </source>
</reference>
<evidence type="ECO:0000256" key="2">
    <source>
        <dbReference type="SAM" id="Phobius"/>
    </source>
</evidence>
<dbReference type="STRING" id="247156.NFA_10460"/>
<keyword evidence="2" id="KW-1133">Transmembrane helix</keyword>
<feature type="transmembrane region" description="Helical" evidence="2">
    <location>
        <begin position="71"/>
        <end position="94"/>
    </location>
</feature>
<dbReference type="Proteomes" id="UP000006820">
    <property type="component" value="Chromosome"/>
</dbReference>
<evidence type="ECO:0000256" key="1">
    <source>
        <dbReference type="SAM" id="MobiDB-lite"/>
    </source>
</evidence>
<evidence type="ECO:0000313" key="4">
    <source>
        <dbReference type="Proteomes" id="UP000006820"/>
    </source>
</evidence>
<dbReference type="eggNOG" id="COG0515">
    <property type="taxonomic scope" value="Bacteria"/>
</dbReference>
<dbReference type="InterPro" id="IPR021454">
    <property type="entry name" value="DUF3105"/>
</dbReference>
<dbReference type="HOGENOM" id="CLU_069355_0_0_11"/>
<feature type="compositionally biased region" description="Low complexity" evidence="1">
    <location>
        <begin position="36"/>
        <end position="53"/>
    </location>
</feature>
<dbReference type="KEGG" id="nfa:NFA_10460"/>
<dbReference type="Pfam" id="PF11303">
    <property type="entry name" value="DUF3105"/>
    <property type="match status" value="1"/>
</dbReference>
<dbReference type="EMBL" id="AP006618">
    <property type="protein sequence ID" value="BAD55891.1"/>
    <property type="molecule type" value="Genomic_DNA"/>
</dbReference>
<name>Q5Z100_NOCFA</name>
<feature type="compositionally biased region" description="Low complexity" evidence="1">
    <location>
        <begin position="299"/>
        <end position="311"/>
    </location>
</feature>
<keyword evidence="2" id="KW-0472">Membrane</keyword>
<feature type="compositionally biased region" description="Pro residues" evidence="1">
    <location>
        <begin position="312"/>
        <end position="322"/>
    </location>
</feature>
<feature type="region of interest" description="Disordered" evidence="1">
    <location>
        <begin position="1"/>
        <end position="68"/>
    </location>
</feature>
<evidence type="ECO:0000313" key="3">
    <source>
        <dbReference type="EMBL" id="BAD55891.1"/>
    </source>
</evidence>
<accession>Q5Z100</accession>
<keyword evidence="2" id="KW-0812">Transmembrane</keyword>
<evidence type="ECO:0008006" key="5">
    <source>
        <dbReference type="Google" id="ProtNLM"/>
    </source>
</evidence>
<dbReference type="AlphaFoldDB" id="Q5Z100"/>
<keyword evidence="4" id="KW-1185">Reference proteome</keyword>
<feature type="compositionally biased region" description="Pro residues" evidence="1">
    <location>
        <begin position="273"/>
        <end position="282"/>
    </location>
</feature>
<protein>
    <recommendedName>
        <fullName evidence="5">DUF3105 domain-containing protein</fullName>
    </recommendedName>
</protein>
<organism evidence="3 4">
    <name type="scientific">Nocardia farcinica (strain IFM 10152)</name>
    <dbReference type="NCBI Taxonomy" id="247156"/>
    <lineage>
        <taxon>Bacteria</taxon>
        <taxon>Bacillati</taxon>
        <taxon>Actinomycetota</taxon>
        <taxon>Actinomycetes</taxon>
        <taxon>Mycobacteriales</taxon>
        <taxon>Nocardiaceae</taxon>
        <taxon>Nocardia</taxon>
    </lineage>
</organism>